<dbReference type="EMBL" id="WUAV01000003">
    <property type="protein sequence ID" value="KAF1763007.1"/>
    <property type="molecule type" value="Genomic_DNA"/>
</dbReference>
<evidence type="ECO:0000313" key="1">
    <source>
        <dbReference type="EMBL" id="KAF1763007.1"/>
    </source>
</evidence>
<dbReference type="GeneID" id="9805674"/>
<accession>A0A6A5H741</accession>
<proteinExistence type="predicted"/>
<name>A0A6A5H741_CAERE</name>
<protein>
    <recommendedName>
        <fullName evidence="3">DUF38 domain-containing protein</fullName>
    </recommendedName>
</protein>
<dbReference type="RefSeq" id="XP_053587911.1">
    <property type="nucleotide sequence ID" value="XM_053728334.1"/>
</dbReference>
<organism evidence="1 2">
    <name type="scientific">Caenorhabditis remanei</name>
    <name type="common">Caenorhabditis vulgaris</name>
    <dbReference type="NCBI Taxonomy" id="31234"/>
    <lineage>
        <taxon>Eukaryota</taxon>
        <taxon>Metazoa</taxon>
        <taxon>Ecdysozoa</taxon>
        <taxon>Nematoda</taxon>
        <taxon>Chromadorea</taxon>
        <taxon>Rhabditida</taxon>
        <taxon>Rhabditina</taxon>
        <taxon>Rhabditomorpha</taxon>
        <taxon>Rhabditoidea</taxon>
        <taxon>Rhabditidae</taxon>
        <taxon>Peloderinae</taxon>
        <taxon>Caenorhabditis</taxon>
    </lineage>
</organism>
<dbReference type="AlphaFoldDB" id="A0A6A5H741"/>
<dbReference type="Proteomes" id="UP000483820">
    <property type="component" value="Chromosome III"/>
</dbReference>
<dbReference type="CTD" id="9805674"/>
<evidence type="ECO:0008006" key="3">
    <source>
        <dbReference type="Google" id="ProtNLM"/>
    </source>
</evidence>
<dbReference type="KEGG" id="crq:GCK72_011272"/>
<reference evidence="1 2" key="1">
    <citation type="submission" date="2019-12" db="EMBL/GenBank/DDBJ databases">
        <title>Chromosome-level assembly of the Caenorhabditis remanei genome.</title>
        <authorList>
            <person name="Teterina A.A."/>
            <person name="Willis J.H."/>
            <person name="Phillips P.C."/>
        </authorList>
    </citation>
    <scope>NUCLEOTIDE SEQUENCE [LARGE SCALE GENOMIC DNA]</scope>
    <source>
        <strain evidence="1 2">PX506</strain>
        <tissue evidence="1">Whole organism</tissue>
    </source>
</reference>
<sequence length="179" mass="20936">MGVRFPTNERTTFLKPAELKSLFIVNFDRNFRGIEKQLYLACPAIRKQEDTIPYNFERIEIGSSVIKIDKLNVKVSYDEIWQTNCCEWYDNGDKEKTTALPEKMSVEDAAEKLFMFYMNRPGTNIKKFIIKGTRVFLPKCIPLNIEKLNFGCSNDAPAERYLDQNNKTGRPFENMQYFS</sequence>
<gene>
    <name evidence="1" type="ORF">GCK72_011272</name>
</gene>
<comment type="caution">
    <text evidence="1">The sequence shown here is derived from an EMBL/GenBank/DDBJ whole genome shotgun (WGS) entry which is preliminary data.</text>
</comment>
<evidence type="ECO:0000313" key="2">
    <source>
        <dbReference type="Proteomes" id="UP000483820"/>
    </source>
</evidence>